<dbReference type="SUPFAM" id="SSF52540">
    <property type="entry name" value="P-loop containing nucleoside triphosphate hydrolases"/>
    <property type="match status" value="1"/>
</dbReference>
<dbReference type="Proteomes" id="UP001282284">
    <property type="component" value="Unassembled WGS sequence"/>
</dbReference>
<feature type="domain" description="AAA" evidence="1">
    <location>
        <begin position="7"/>
        <end position="231"/>
    </location>
</feature>
<dbReference type="Pfam" id="PF13614">
    <property type="entry name" value="AAA_31"/>
    <property type="match status" value="1"/>
</dbReference>
<dbReference type="RefSeq" id="WP_317945346.1">
    <property type="nucleotide sequence ID" value="NZ_JAUBDI010000016.1"/>
</dbReference>
<dbReference type="InterPro" id="IPR050678">
    <property type="entry name" value="DNA_Partitioning_ATPase"/>
</dbReference>
<proteinExistence type="predicted"/>
<dbReference type="CDD" id="cd02042">
    <property type="entry name" value="ParAB_family"/>
    <property type="match status" value="1"/>
</dbReference>
<dbReference type="Gene3D" id="3.40.50.300">
    <property type="entry name" value="P-loop containing nucleotide triphosphate hydrolases"/>
    <property type="match status" value="1"/>
</dbReference>
<keyword evidence="3" id="KW-1185">Reference proteome</keyword>
<reference evidence="2 3" key="1">
    <citation type="submission" date="2023-06" db="EMBL/GenBank/DDBJ databases">
        <title>Sporosarcina sp. nov., isolated from Korean traditional fermented seafood 'Jeotgal'.</title>
        <authorList>
            <person name="Yang A.I."/>
            <person name="Shin N.-R."/>
        </authorList>
    </citation>
    <scope>NUCLEOTIDE SEQUENCE [LARGE SCALE GENOMIC DNA]</scope>
    <source>
        <strain evidence="2 3">KCTC13119</strain>
    </source>
</reference>
<organism evidence="2 3">
    <name type="scientific">Sporosarcina saromensis</name>
    <dbReference type="NCBI Taxonomy" id="359365"/>
    <lineage>
        <taxon>Bacteria</taxon>
        <taxon>Bacillati</taxon>
        <taxon>Bacillota</taxon>
        <taxon>Bacilli</taxon>
        <taxon>Bacillales</taxon>
        <taxon>Caryophanaceae</taxon>
        <taxon>Sporosarcina</taxon>
    </lineage>
</organism>
<protein>
    <submittedName>
        <fullName evidence="2">ParA family protein</fullName>
    </submittedName>
</protein>
<evidence type="ECO:0000259" key="1">
    <source>
        <dbReference type="Pfam" id="PF13614"/>
    </source>
</evidence>
<name>A0ABU4GBP0_9BACL</name>
<dbReference type="PANTHER" id="PTHR13696:SF52">
    <property type="entry name" value="PARA FAMILY PROTEIN CT_582"/>
    <property type="match status" value="1"/>
</dbReference>
<evidence type="ECO:0000313" key="3">
    <source>
        <dbReference type="Proteomes" id="UP001282284"/>
    </source>
</evidence>
<evidence type="ECO:0000313" key="2">
    <source>
        <dbReference type="EMBL" id="MDW0114363.1"/>
    </source>
</evidence>
<dbReference type="EMBL" id="JAUBDI010000016">
    <property type="protein sequence ID" value="MDW0114363.1"/>
    <property type="molecule type" value="Genomic_DNA"/>
</dbReference>
<dbReference type="InterPro" id="IPR027417">
    <property type="entry name" value="P-loop_NTPase"/>
</dbReference>
<dbReference type="PANTHER" id="PTHR13696">
    <property type="entry name" value="P-LOOP CONTAINING NUCLEOSIDE TRIPHOSPHATE HYDROLASE"/>
    <property type="match status" value="1"/>
</dbReference>
<dbReference type="InterPro" id="IPR025669">
    <property type="entry name" value="AAA_dom"/>
</dbReference>
<comment type="caution">
    <text evidence="2">The sequence shown here is derived from an EMBL/GenBank/DDBJ whole genome shotgun (WGS) entry which is preliminary data.</text>
</comment>
<accession>A0ABU4GBP0</accession>
<gene>
    <name evidence="2" type="ORF">QT711_14290</name>
</gene>
<sequence length="321" mass="36628">MLRDGMVISFINMKGGVGKTTLSIGIADYLARYEGKKVLMVDIDPQFNATHSLLDAYKEKKQQKLSNADEIEIIDDEQTELVIPVNYSEEEMTEEDEAEETFYSKMLSENKSIFQLFKPKLDVSHRFEMPKAEELIINVKENLDLICGDLNLVLANKSSDSSLVKRLKNFIANNELRKEYDFILIDCPPTLTIYTDSALLASDFYLIPNRIDRYSIIGIDSLQTAISNLIDDEGIPLKCLGIIYTMINKNLNSKQQKIKDDFESKKTVNNLDIFDSVIHVVNHIQYGLSGTLPTRYKSSLEDIQAITYEIMMKIENLKVHS</sequence>